<sequence length="367" mass="41536">MSDTQKRHRAVRNALKRMYPGDPKGNLARHLNTLASMIGGIVGSQSTNLPDVARKATVEPYANKKRANRESRVKRFSRWIDNERISQEIYFMPFAQILIAALASMSLVLAIDGSAVGMGCTALVIGIVYKKRLFPLAWIVREGKKGHFPEEIHLELLDRVHSLLPAEAQIILVGDGEFDGVDYQKTVNQWGWQYVSRTASTIMLSTEDHEFSFEDMACNLQAGETLVAPQVSFSREEYGPVTAIAWWGNGYKEPIFLVTNMESVEDACSVYKKRFKIETFFSDQKSRGFYLHKSHLSDPARLGRLMIAACLAYYWIICLGVEAVRQGWHTIFHRKHRCDLSLFQIGLNALEYLIEKGRAIPVAFNLG</sequence>
<protein>
    <recommendedName>
        <fullName evidence="1">Transposase IS4-like domain-containing protein</fullName>
    </recommendedName>
</protein>
<dbReference type="NCBIfam" id="NF033591">
    <property type="entry name" value="transpos_IS4_2"/>
    <property type="match status" value="1"/>
</dbReference>
<dbReference type="SUPFAM" id="SSF53098">
    <property type="entry name" value="Ribonuclease H-like"/>
    <property type="match status" value="1"/>
</dbReference>
<dbReference type="GO" id="GO:0004803">
    <property type="term" value="F:transposase activity"/>
    <property type="evidence" value="ECO:0007669"/>
    <property type="project" value="InterPro"/>
</dbReference>
<evidence type="ECO:0000313" key="3">
    <source>
        <dbReference type="Proteomes" id="UP001144372"/>
    </source>
</evidence>
<accession>A0A9W6FW33</accession>
<proteinExistence type="predicted"/>
<gene>
    <name evidence="2" type="ORF">DAMNIGENAA_33210</name>
</gene>
<dbReference type="GO" id="GO:0006313">
    <property type="term" value="P:DNA transposition"/>
    <property type="evidence" value="ECO:0007669"/>
    <property type="project" value="InterPro"/>
</dbReference>
<dbReference type="InterPro" id="IPR002559">
    <property type="entry name" value="Transposase_11"/>
</dbReference>
<dbReference type="InterPro" id="IPR047658">
    <property type="entry name" value="IS4-like_transpos"/>
</dbReference>
<dbReference type="RefSeq" id="WP_281795983.1">
    <property type="nucleotide sequence ID" value="NZ_BSDR01000001.1"/>
</dbReference>
<dbReference type="AlphaFoldDB" id="A0A9W6FW33"/>
<feature type="domain" description="Transposase IS4-like" evidence="1">
    <location>
        <begin position="155"/>
        <end position="314"/>
    </location>
</feature>
<comment type="caution">
    <text evidence="2">The sequence shown here is derived from an EMBL/GenBank/DDBJ whole genome shotgun (WGS) entry which is preliminary data.</text>
</comment>
<name>A0A9W6FW33_9BACT</name>
<keyword evidence="3" id="KW-1185">Reference proteome</keyword>
<evidence type="ECO:0000259" key="1">
    <source>
        <dbReference type="Pfam" id="PF01609"/>
    </source>
</evidence>
<dbReference type="PANTHER" id="PTHR35404">
    <property type="entry name" value="TRANSPOSASE OF TN10"/>
    <property type="match status" value="1"/>
</dbReference>
<dbReference type="PANTHER" id="PTHR35404:SF8">
    <property type="entry name" value="TRANSPOSASE OF TN10"/>
    <property type="match status" value="1"/>
</dbReference>
<dbReference type="EMBL" id="BSDR01000001">
    <property type="protein sequence ID" value="GLI35888.1"/>
    <property type="molecule type" value="Genomic_DNA"/>
</dbReference>
<evidence type="ECO:0000313" key="2">
    <source>
        <dbReference type="EMBL" id="GLI35888.1"/>
    </source>
</evidence>
<reference evidence="2" key="1">
    <citation type="submission" date="2022-12" db="EMBL/GenBank/DDBJ databases">
        <title>Reference genome sequencing for broad-spectrum identification of bacterial and archaeal isolates by mass spectrometry.</title>
        <authorList>
            <person name="Sekiguchi Y."/>
            <person name="Tourlousse D.M."/>
        </authorList>
    </citation>
    <scope>NUCLEOTIDE SEQUENCE</scope>
    <source>
        <strain evidence="2">ASRB1</strain>
    </source>
</reference>
<dbReference type="InterPro" id="IPR012337">
    <property type="entry name" value="RNaseH-like_sf"/>
</dbReference>
<dbReference type="Pfam" id="PF01609">
    <property type="entry name" value="DDE_Tnp_1"/>
    <property type="match status" value="1"/>
</dbReference>
<dbReference type="GO" id="GO:0003677">
    <property type="term" value="F:DNA binding"/>
    <property type="evidence" value="ECO:0007669"/>
    <property type="project" value="InterPro"/>
</dbReference>
<organism evidence="2 3">
    <name type="scientific">Desulforhabdus amnigena</name>
    <dbReference type="NCBI Taxonomy" id="40218"/>
    <lineage>
        <taxon>Bacteria</taxon>
        <taxon>Pseudomonadati</taxon>
        <taxon>Thermodesulfobacteriota</taxon>
        <taxon>Syntrophobacteria</taxon>
        <taxon>Syntrophobacterales</taxon>
        <taxon>Syntrophobacteraceae</taxon>
        <taxon>Desulforhabdus</taxon>
    </lineage>
</organism>
<dbReference type="Proteomes" id="UP001144372">
    <property type="component" value="Unassembled WGS sequence"/>
</dbReference>